<evidence type="ECO:0000313" key="2">
    <source>
        <dbReference type="Proteomes" id="UP001162501"/>
    </source>
</evidence>
<reference evidence="1" key="1">
    <citation type="submission" date="2023-05" db="EMBL/GenBank/DDBJ databases">
        <authorList>
            <consortium name="ELIXIR-Norway"/>
        </authorList>
    </citation>
    <scope>NUCLEOTIDE SEQUENCE</scope>
</reference>
<accession>A0AC59YGH7</accession>
<sequence length="93" mass="10676">MATKVELGSVDQKLSSLQSLLAQRPFLEVLSGLGTFELHEYECSNLKTAALLIHAHLWGIHTPHVRKRTVWLLRSFTENEVYKVVLWGMFLEI</sequence>
<dbReference type="Proteomes" id="UP001162501">
    <property type="component" value="Chromosome 15"/>
</dbReference>
<reference evidence="1" key="2">
    <citation type="submission" date="2025-03" db="EMBL/GenBank/DDBJ databases">
        <authorList>
            <consortium name="ELIXIR-Norway"/>
            <consortium name="Elixir Norway"/>
        </authorList>
    </citation>
    <scope>NUCLEOTIDE SEQUENCE</scope>
</reference>
<name>A0AC59YGH7_RANTA</name>
<gene>
    <name evidence="1" type="ORF">MRATA1EN22A_LOCUS5560</name>
</gene>
<protein>
    <submittedName>
        <fullName evidence="1">Uncharacterized protein</fullName>
    </submittedName>
</protein>
<dbReference type="EMBL" id="OX596099">
    <property type="protein sequence ID" value="CAM9655188.1"/>
    <property type="molecule type" value="Genomic_DNA"/>
</dbReference>
<proteinExistence type="predicted"/>
<organism evidence="1 2">
    <name type="scientific">Rangifer tarandus platyrhynchus</name>
    <name type="common">Svalbard reindeer</name>
    <dbReference type="NCBI Taxonomy" id="3082113"/>
    <lineage>
        <taxon>Eukaryota</taxon>
        <taxon>Metazoa</taxon>
        <taxon>Chordata</taxon>
        <taxon>Craniata</taxon>
        <taxon>Vertebrata</taxon>
        <taxon>Euteleostomi</taxon>
        <taxon>Mammalia</taxon>
        <taxon>Eutheria</taxon>
        <taxon>Laurasiatheria</taxon>
        <taxon>Artiodactyla</taxon>
        <taxon>Ruminantia</taxon>
        <taxon>Pecora</taxon>
        <taxon>Cervidae</taxon>
        <taxon>Odocoileinae</taxon>
        <taxon>Rangifer</taxon>
    </lineage>
</organism>
<evidence type="ECO:0000313" key="1">
    <source>
        <dbReference type="EMBL" id="CAM9655188.1"/>
    </source>
</evidence>